<protein>
    <submittedName>
        <fullName evidence="2">Helix-turn-helix transcriptional regulator</fullName>
    </submittedName>
</protein>
<evidence type="ECO:0000259" key="1">
    <source>
        <dbReference type="PROSITE" id="PS50943"/>
    </source>
</evidence>
<sequence>MTVGDNIKTIRKKKGIKQKDLASYIEMTVRGLQDIEYGKTQPRVGTVLKIAKCLNVSPTIINPDLNWDDYIDTESLSNEVQVWDSLPDYNEDDIDIFRSFLSLNPDGKQKASEYIDLLMLKYKDK</sequence>
<gene>
    <name evidence="2" type="ORF">G5A70_04205</name>
</gene>
<reference evidence="2 3" key="1">
    <citation type="journal article" date="2020" name="Cell Host Microbe">
        <title>Functional and Genomic Variation between Human-Derived Isolates of Lachnospiraceae Reveals Inter- and Intra-Species Diversity.</title>
        <authorList>
            <person name="Sorbara M.T."/>
            <person name="Littmann E.R."/>
            <person name="Fontana E."/>
            <person name="Moody T.U."/>
            <person name="Kohout C.E."/>
            <person name="Gjonbalaj M."/>
            <person name="Eaton V."/>
            <person name="Seok R."/>
            <person name="Leiner I.M."/>
            <person name="Pamer E.G."/>
        </authorList>
    </citation>
    <scope>NUCLEOTIDE SEQUENCE [LARGE SCALE GENOMIC DNA]</scope>
    <source>
        <strain evidence="2 3">MSK.15.26</strain>
    </source>
</reference>
<dbReference type="SUPFAM" id="SSF47413">
    <property type="entry name" value="lambda repressor-like DNA-binding domains"/>
    <property type="match status" value="1"/>
</dbReference>
<dbReference type="Gene3D" id="1.10.260.40">
    <property type="entry name" value="lambda repressor-like DNA-binding domains"/>
    <property type="match status" value="1"/>
</dbReference>
<dbReference type="InterPro" id="IPR010982">
    <property type="entry name" value="Lambda_DNA-bd_dom_sf"/>
</dbReference>
<comment type="caution">
    <text evidence="2">The sequence shown here is derived from an EMBL/GenBank/DDBJ whole genome shotgun (WGS) entry which is preliminary data.</text>
</comment>
<dbReference type="EMBL" id="JAAITA010000003">
    <property type="protein sequence ID" value="NSJ85395.1"/>
    <property type="molecule type" value="Genomic_DNA"/>
</dbReference>
<evidence type="ECO:0000313" key="2">
    <source>
        <dbReference type="EMBL" id="NSJ85395.1"/>
    </source>
</evidence>
<feature type="domain" description="HTH cro/C1-type" evidence="1">
    <location>
        <begin position="7"/>
        <end position="61"/>
    </location>
</feature>
<dbReference type="SMART" id="SM00530">
    <property type="entry name" value="HTH_XRE"/>
    <property type="match status" value="1"/>
</dbReference>
<dbReference type="InterPro" id="IPR001387">
    <property type="entry name" value="Cro/C1-type_HTH"/>
</dbReference>
<dbReference type="Proteomes" id="UP000822142">
    <property type="component" value="Unassembled WGS sequence"/>
</dbReference>
<name>A0ABX2I510_BLAHA</name>
<accession>A0ABX2I510</accession>
<dbReference type="Pfam" id="PF01381">
    <property type="entry name" value="HTH_3"/>
    <property type="match status" value="1"/>
</dbReference>
<organism evidence="2 3">
    <name type="scientific">Blautia hansenii</name>
    <name type="common">Ruminococcus hansenii</name>
    <dbReference type="NCBI Taxonomy" id="1322"/>
    <lineage>
        <taxon>Bacteria</taxon>
        <taxon>Bacillati</taxon>
        <taxon>Bacillota</taxon>
        <taxon>Clostridia</taxon>
        <taxon>Lachnospirales</taxon>
        <taxon>Lachnospiraceae</taxon>
        <taxon>Blautia</taxon>
    </lineage>
</organism>
<dbReference type="CDD" id="cd00093">
    <property type="entry name" value="HTH_XRE"/>
    <property type="match status" value="1"/>
</dbReference>
<dbReference type="PROSITE" id="PS50943">
    <property type="entry name" value="HTH_CROC1"/>
    <property type="match status" value="1"/>
</dbReference>
<evidence type="ECO:0000313" key="3">
    <source>
        <dbReference type="Proteomes" id="UP000822142"/>
    </source>
</evidence>
<keyword evidence="3" id="KW-1185">Reference proteome</keyword>
<proteinExistence type="predicted"/>
<dbReference type="RefSeq" id="WP_173748339.1">
    <property type="nucleotide sequence ID" value="NZ_JAAITA010000003.1"/>
</dbReference>